<accession>A0A9D1IPV0</accession>
<dbReference type="Proteomes" id="UP000824074">
    <property type="component" value="Unassembled WGS sequence"/>
</dbReference>
<protein>
    <recommendedName>
        <fullName evidence="3">Glycosyltransferase</fullName>
    </recommendedName>
</protein>
<dbReference type="AlphaFoldDB" id="A0A9D1IPV0"/>
<reference evidence="1" key="2">
    <citation type="journal article" date="2021" name="PeerJ">
        <title>Extensive microbial diversity within the chicken gut microbiome revealed by metagenomics and culture.</title>
        <authorList>
            <person name="Gilroy R."/>
            <person name="Ravi A."/>
            <person name="Getino M."/>
            <person name="Pursley I."/>
            <person name="Horton D.L."/>
            <person name="Alikhan N.F."/>
            <person name="Baker D."/>
            <person name="Gharbi K."/>
            <person name="Hall N."/>
            <person name="Watson M."/>
            <person name="Adriaenssens E.M."/>
            <person name="Foster-Nyarko E."/>
            <person name="Jarju S."/>
            <person name="Secka A."/>
            <person name="Antonio M."/>
            <person name="Oren A."/>
            <person name="Chaudhuri R.R."/>
            <person name="La Ragione R."/>
            <person name="Hildebrand F."/>
            <person name="Pallen M.J."/>
        </authorList>
    </citation>
    <scope>NUCLEOTIDE SEQUENCE</scope>
    <source>
        <strain evidence="1">CHK193-30670</strain>
    </source>
</reference>
<sequence length="311" mass="36316">MNILDINKVKYKDYVVILPKCDYDIKDSVEYSFKNVFYLDYEPTKEHADVLVDFINNKANQLILFDYDEFYRLVLPYIRKNKKIKWILKNNLASLTDGAIRATFTNLMEFCDRNIVDEIGCLDKSTYEVLKKAGYKTKHIALDIKKKKTKIKKSKSIGIIGNDYDPNHNIYNELSALKLVDYSYVKMIRSMPATEHFINFFGIKEKKAASKKEVMEGNFVNLYCNFTVNNIELILKSFDSGVPCILGNTDIFDNYPKLKKYLVLESDDDINEIADKINNVKKNKGDISKEYEKFRSKYSIYSKKSIEKLLK</sequence>
<name>A0A9D1IPV0_9FIRM</name>
<reference evidence="1" key="1">
    <citation type="submission" date="2020-10" db="EMBL/GenBank/DDBJ databases">
        <authorList>
            <person name="Gilroy R."/>
        </authorList>
    </citation>
    <scope>NUCLEOTIDE SEQUENCE</scope>
    <source>
        <strain evidence="1">CHK193-30670</strain>
    </source>
</reference>
<organism evidence="1 2">
    <name type="scientific">Candidatus Aphodocola excrementigallinarum</name>
    <dbReference type="NCBI Taxonomy" id="2840670"/>
    <lineage>
        <taxon>Bacteria</taxon>
        <taxon>Bacillati</taxon>
        <taxon>Bacillota</taxon>
        <taxon>Bacilli</taxon>
        <taxon>Candidatus Aphodocola</taxon>
    </lineage>
</organism>
<evidence type="ECO:0008006" key="3">
    <source>
        <dbReference type="Google" id="ProtNLM"/>
    </source>
</evidence>
<proteinExistence type="predicted"/>
<dbReference type="EMBL" id="DVMT01000046">
    <property type="protein sequence ID" value="HIU40561.1"/>
    <property type="molecule type" value="Genomic_DNA"/>
</dbReference>
<evidence type="ECO:0000313" key="1">
    <source>
        <dbReference type="EMBL" id="HIU40561.1"/>
    </source>
</evidence>
<comment type="caution">
    <text evidence="1">The sequence shown here is derived from an EMBL/GenBank/DDBJ whole genome shotgun (WGS) entry which is preliminary data.</text>
</comment>
<evidence type="ECO:0000313" key="2">
    <source>
        <dbReference type="Proteomes" id="UP000824074"/>
    </source>
</evidence>
<gene>
    <name evidence="1" type="ORF">IAB68_04610</name>
</gene>